<organism evidence="4 5">
    <name type="scientific">Vibrio artabrorum</name>
    <dbReference type="NCBI Taxonomy" id="446374"/>
    <lineage>
        <taxon>Bacteria</taxon>
        <taxon>Pseudomonadati</taxon>
        <taxon>Pseudomonadota</taxon>
        <taxon>Gammaproteobacteria</taxon>
        <taxon>Vibrionales</taxon>
        <taxon>Vibrionaceae</taxon>
        <taxon>Vibrio</taxon>
    </lineage>
</organism>
<dbReference type="GO" id="GO:0016787">
    <property type="term" value="F:hydrolase activity"/>
    <property type="evidence" value="ECO:0007669"/>
    <property type="project" value="UniProtKB-KW"/>
</dbReference>
<dbReference type="PANTHER" id="PTHR42776">
    <property type="entry name" value="SERINE PEPTIDASE S9 FAMILY MEMBER"/>
    <property type="match status" value="1"/>
</dbReference>
<comment type="caution">
    <text evidence="4">The sequence shown here is derived from an EMBL/GenBank/DDBJ whole genome shotgun (WGS) entry which is preliminary data.</text>
</comment>
<feature type="domain" description="Peptidase S9 prolyl oligopeptidase catalytic" evidence="3">
    <location>
        <begin position="422"/>
        <end position="635"/>
    </location>
</feature>
<proteinExistence type="predicted"/>
<gene>
    <name evidence="4" type="ORF">QWY96_02980</name>
</gene>
<feature type="chain" id="PRO_5046118589" evidence="2">
    <location>
        <begin position="25"/>
        <end position="640"/>
    </location>
</feature>
<dbReference type="Proteomes" id="UP001223712">
    <property type="component" value="Unassembled WGS sequence"/>
</dbReference>
<dbReference type="InterPro" id="IPR001375">
    <property type="entry name" value="Peptidase_S9_cat"/>
</dbReference>
<reference evidence="5" key="1">
    <citation type="journal article" date="2019" name="Int. J. Syst. Evol. Microbiol.">
        <title>The Global Catalogue of Microorganisms (GCM) 10K type strain sequencing project: providing services to taxonomists for standard genome sequencing and annotation.</title>
        <authorList>
            <consortium name="The Broad Institute Genomics Platform"/>
            <consortium name="The Broad Institute Genome Sequencing Center for Infectious Disease"/>
            <person name="Wu L."/>
            <person name="Ma J."/>
        </authorList>
    </citation>
    <scope>NUCLEOTIDE SEQUENCE [LARGE SCALE GENOMIC DNA]</scope>
    <source>
        <strain evidence="5">CECT 7226</strain>
    </source>
</reference>
<protein>
    <submittedName>
        <fullName evidence="4">S9 family peptidase</fullName>
        <ecNumber evidence="4">3.4.-.-</ecNumber>
    </submittedName>
</protein>
<dbReference type="EC" id="3.4.-.-" evidence="4"/>
<dbReference type="SUPFAM" id="SSF53474">
    <property type="entry name" value="alpha/beta-Hydrolases"/>
    <property type="match status" value="1"/>
</dbReference>
<dbReference type="PANTHER" id="PTHR42776:SF27">
    <property type="entry name" value="DIPEPTIDYL PEPTIDASE FAMILY MEMBER 6"/>
    <property type="match status" value="1"/>
</dbReference>
<dbReference type="RefSeq" id="WP_261839021.1">
    <property type="nucleotide sequence ID" value="NZ_AP025458.1"/>
</dbReference>
<evidence type="ECO:0000313" key="5">
    <source>
        <dbReference type="Proteomes" id="UP001223712"/>
    </source>
</evidence>
<dbReference type="InterPro" id="IPR029058">
    <property type="entry name" value="AB_hydrolase_fold"/>
</dbReference>
<dbReference type="InterPro" id="IPR002470">
    <property type="entry name" value="Peptidase_S9A"/>
</dbReference>
<dbReference type="InterPro" id="IPR011042">
    <property type="entry name" value="6-blade_b-propeller_TolB-like"/>
</dbReference>
<accession>A0ABT8CHS6</accession>
<dbReference type="Gene3D" id="2.120.10.30">
    <property type="entry name" value="TolB, C-terminal domain"/>
    <property type="match status" value="1"/>
</dbReference>
<evidence type="ECO:0000256" key="2">
    <source>
        <dbReference type="SAM" id="SignalP"/>
    </source>
</evidence>
<feature type="signal peptide" evidence="2">
    <location>
        <begin position="1"/>
        <end position="24"/>
    </location>
</feature>
<evidence type="ECO:0000313" key="4">
    <source>
        <dbReference type="EMBL" id="MDN3700124.1"/>
    </source>
</evidence>
<evidence type="ECO:0000259" key="3">
    <source>
        <dbReference type="Pfam" id="PF00326"/>
    </source>
</evidence>
<evidence type="ECO:0000256" key="1">
    <source>
        <dbReference type="ARBA" id="ARBA00022801"/>
    </source>
</evidence>
<dbReference type="Pfam" id="PF00326">
    <property type="entry name" value="Peptidase_S9"/>
    <property type="match status" value="1"/>
</dbReference>
<dbReference type="SUPFAM" id="SSF82171">
    <property type="entry name" value="DPP6 N-terminal domain-like"/>
    <property type="match status" value="1"/>
</dbReference>
<sequence>MTIRRFILATAFGLLLVGCSQTSAITNTETIPPEYPVDYFFRNSEVSNYQISPAGEYISMMKPWQDRRNVFVHPIGKPEDIKRITSVSTRDIDNYYWVGDDTIIYSRDTSGDENFYLVAVNVKTGKEQAITPTSGVKAYVLDPLDNQPDDILISTNERNSQIFDVYRHNLKTGKNTLVAQNPGNVRYWGTDHKGNIRVILTSDGVNTTVLYRNTVNEEFHPLKKLTFKDQFSPISFTPDNKNLYVASRITRDKSAIVEYDVKANKEVREIFTHPKVDVTNASYSNALNKLTTISYVTDKLHYHFLDKGYEKTFNRLQEKLPGVEIAVSNMTRDERKMIVVTYSDVDRPNYYYYDRDRDILEKLAENAPWHKPEDMAKMKPISYTARDGETIHGYLTLPKGREAKNLPLIVLPHGGPWERDNWGFQPEVQLFANRGIAVLQMNFRGSTGYGREFWEKSFKQWGQSMQDDITDGVKWAINQGYAKDGDVCIYGASYGGYAALAGVTFTPDLYKCGIDYVGISNLMTFMNSIPSYWIPILAMLHEQVGNPNDPEDAEMMKAYSPVFHVDQIKAPLLVLQGAQDPRVVKSESDQIVKALRDRGVNVKYIVKENEGHGFRSLENRLDGYQAMDRFLKTHLLEQTQ</sequence>
<dbReference type="EMBL" id="JAUFQY010000001">
    <property type="protein sequence ID" value="MDN3700124.1"/>
    <property type="molecule type" value="Genomic_DNA"/>
</dbReference>
<keyword evidence="1 4" id="KW-0378">Hydrolase</keyword>
<dbReference type="Gene3D" id="3.40.50.1820">
    <property type="entry name" value="alpha/beta hydrolase"/>
    <property type="match status" value="1"/>
</dbReference>
<keyword evidence="2" id="KW-0732">Signal</keyword>
<dbReference type="PRINTS" id="PR00862">
    <property type="entry name" value="PROLIGOPTASE"/>
</dbReference>
<name>A0ABT8CHS6_9VIBR</name>
<keyword evidence="5" id="KW-1185">Reference proteome</keyword>
<dbReference type="PROSITE" id="PS51257">
    <property type="entry name" value="PROKAR_LIPOPROTEIN"/>
    <property type="match status" value="1"/>
</dbReference>